<sequence>MSITTVIAIAGLGLGIINTSTTIYKEFIKKNPSPSLEVHCDKALWRYYPGNDKTQCQMLIDLTVIPRNSTNGIKKIVFINKKYDEVFGGMGDKQNWVTFYKIEDNVYGDNLFSKFNHDELKEFITEKNKGYRRDVRNINLPKDNAYSFSLVEKFDGQRYPDGYEDIPIDGWWIEIYDSSNKKFEIEIEFTLSK</sequence>
<reference evidence="1 2" key="1">
    <citation type="submission" date="2017-07" db="EMBL/GenBank/DDBJ databases">
        <title>Tetzosporium hominis gen.nov. sp.nov.</title>
        <authorList>
            <person name="Tetz G."/>
            <person name="Tetz V."/>
        </authorList>
    </citation>
    <scope>NUCLEOTIDE SEQUENCE [LARGE SCALE GENOMIC DNA]</scope>
    <source>
        <strain evidence="1 2">VT-49</strain>
    </source>
</reference>
<dbReference type="EMBL" id="NOKQ01000141">
    <property type="protein sequence ID" value="OZS78966.1"/>
    <property type="molecule type" value="Genomic_DNA"/>
</dbReference>
<name>A0A264W5U8_9BACL</name>
<evidence type="ECO:0000313" key="2">
    <source>
        <dbReference type="Proteomes" id="UP000217065"/>
    </source>
</evidence>
<proteinExistence type="predicted"/>
<organism evidence="1 2">
    <name type="scientific">Tetzosporium hominis</name>
    <dbReference type="NCBI Taxonomy" id="2020506"/>
    <lineage>
        <taxon>Bacteria</taxon>
        <taxon>Bacillati</taxon>
        <taxon>Bacillota</taxon>
        <taxon>Bacilli</taxon>
        <taxon>Bacillales</taxon>
        <taxon>Caryophanaceae</taxon>
        <taxon>Tetzosporium</taxon>
    </lineage>
</organism>
<gene>
    <name evidence="1" type="ORF">CF394_03165</name>
</gene>
<dbReference type="RefSeq" id="WP_094941828.1">
    <property type="nucleotide sequence ID" value="NZ_NOKQ01000141.1"/>
</dbReference>
<dbReference type="Proteomes" id="UP000217065">
    <property type="component" value="Unassembled WGS sequence"/>
</dbReference>
<protein>
    <submittedName>
        <fullName evidence="1">Uncharacterized protein</fullName>
    </submittedName>
</protein>
<dbReference type="OrthoDB" id="9899679at2"/>
<dbReference type="AlphaFoldDB" id="A0A264W5U8"/>
<evidence type="ECO:0000313" key="1">
    <source>
        <dbReference type="EMBL" id="OZS78966.1"/>
    </source>
</evidence>
<accession>A0A264W5U8</accession>
<comment type="caution">
    <text evidence="1">The sequence shown here is derived from an EMBL/GenBank/DDBJ whole genome shotgun (WGS) entry which is preliminary data.</text>
</comment>
<keyword evidence="2" id="KW-1185">Reference proteome</keyword>